<name>A0A068RTG8_9FUNG</name>
<feature type="region of interest" description="Disordered" evidence="1">
    <location>
        <begin position="110"/>
        <end position="141"/>
    </location>
</feature>
<dbReference type="Proteomes" id="UP000027586">
    <property type="component" value="Unassembled WGS sequence"/>
</dbReference>
<gene>
    <name evidence="3" type="ORF">LCOR_04406.1</name>
</gene>
<feature type="compositionally biased region" description="Basic and acidic residues" evidence="1">
    <location>
        <begin position="43"/>
        <end position="53"/>
    </location>
</feature>
<dbReference type="SUPFAM" id="SSF53335">
    <property type="entry name" value="S-adenosyl-L-methionine-dependent methyltransferases"/>
    <property type="match status" value="1"/>
</dbReference>
<protein>
    <recommendedName>
        <fullName evidence="2">Methyltransferase domain-containing protein</fullName>
    </recommendedName>
</protein>
<feature type="compositionally biased region" description="Low complexity" evidence="1">
    <location>
        <begin position="65"/>
        <end position="75"/>
    </location>
</feature>
<proteinExistence type="predicted"/>
<dbReference type="Pfam" id="PF13649">
    <property type="entry name" value="Methyltransf_25"/>
    <property type="match status" value="1"/>
</dbReference>
<keyword evidence="4" id="KW-1185">Reference proteome</keyword>
<dbReference type="CDD" id="cd02440">
    <property type="entry name" value="AdoMet_MTases"/>
    <property type="match status" value="1"/>
</dbReference>
<dbReference type="OrthoDB" id="2013972at2759"/>
<evidence type="ECO:0000313" key="4">
    <source>
        <dbReference type="Proteomes" id="UP000027586"/>
    </source>
</evidence>
<dbReference type="VEuPathDB" id="FungiDB:LCOR_04406.1"/>
<evidence type="ECO:0000313" key="3">
    <source>
        <dbReference type="EMBL" id="CDH52990.1"/>
    </source>
</evidence>
<dbReference type="InterPro" id="IPR041698">
    <property type="entry name" value="Methyltransf_25"/>
</dbReference>
<evidence type="ECO:0000256" key="1">
    <source>
        <dbReference type="SAM" id="MobiDB-lite"/>
    </source>
</evidence>
<dbReference type="InterPro" id="IPR029063">
    <property type="entry name" value="SAM-dependent_MTases_sf"/>
</dbReference>
<dbReference type="Gene3D" id="3.40.50.150">
    <property type="entry name" value="Vaccinia Virus protein VP39"/>
    <property type="match status" value="1"/>
</dbReference>
<dbReference type="EMBL" id="CBTN010000015">
    <property type="protein sequence ID" value="CDH52990.1"/>
    <property type="molecule type" value="Genomic_DNA"/>
</dbReference>
<reference evidence="3" key="1">
    <citation type="submission" date="2013-08" db="EMBL/GenBank/DDBJ databases">
        <title>Gene expansion shapes genome architecture in the human pathogen Lichtheimia corymbifera: an evolutionary genomics analysis in the ancient terrestrial Mucorales (Mucoromycotina).</title>
        <authorList>
            <person name="Schwartze V.U."/>
            <person name="Winter S."/>
            <person name="Shelest E."/>
            <person name="Marcet-Houben M."/>
            <person name="Horn F."/>
            <person name="Wehner S."/>
            <person name="Hoffmann K."/>
            <person name="Riege K."/>
            <person name="Sammeth M."/>
            <person name="Nowrousian M."/>
            <person name="Valiante V."/>
            <person name="Linde J."/>
            <person name="Jacobsen I.D."/>
            <person name="Marz M."/>
            <person name="Brakhage A.A."/>
            <person name="Gabaldon T."/>
            <person name="Bocker S."/>
            <person name="Voigt K."/>
        </authorList>
    </citation>
    <scope>NUCLEOTIDE SEQUENCE [LARGE SCALE GENOMIC DNA]</scope>
    <source>
        <strain evidence="3">FSU 9682</strain>
    </source>
</reference>
<dbReference type="AlphaFoldDB" id="A0A068RTG8"/>
<evidence type="ECO:0000259" key="2">
    <source>
        <dbReference type="Pfam" id="PF13649"/>
    </source>
</evidence>
<feature type="region of interest" description="Disordered" evidence="1">
    <location>
        <begin position="1"/>
        <end position="97"/>
    </location>
</feature>
<organism evidence="3 4">
    <name type="scientific">Lichtheimia corymbifera JMRC:FSU:9682</name>
    <dbReference type="NCBI Taxonomy" id="1263082"/>
    <lineage>
        <taxon>Eukaryota</taxon>
        <taxon>Fungi</taxon>
        <taxon>Fungi incertae sedis</taxon>
        <taxon>Mucoromycota</taxon>
        <taxon>Mucoromycotina</taxon>
        <taxon>Mucoromycetes</taxon>
        <taxon>Mucorales</taxon>
        <taxon>Lichtheimiaceae</taxon>
        <taxon>Lichtheimia</taxon>
    </lineage>
</organism>
<accession>A0A068RTG8</accession>
<feature type="domain" description="Methyltransferase" evidence="2">
    <location>
        <begin position="223"/>
        <end position="321"/>
    </location>
</feature>
<comment type="caution">
    <text evidence="3">The sequence shown here is derived from an EMBL/GenBank/DDBJ whole genome shotgun (WGS) entry which is preliminary data.</text>
</comment>
<sequence>MGNALKKPSPPTAATYSSSSDDTPMESDGADISIRIIPDDDDASNRNKNDHRSLASSKQHKPMHTSLSTSALSSLVPSIHRNNSTPSTLSAESRTRATKSLSLRSISVKSWAHNHDRSESGASTSIPSPTTTHDSIVSNPSRSAMDILSDALRVAQLENDHQKPTFDIGDDSLPKHDFLEEYHETMEIDEMSEADIEQRRYYLFQRVWRQPFQSPIEQPEFIIHWACGAGPWENRVVQEYPQCRVVDIDYKPPMMLNATPSPRIEYRQLSIANRTKDHGLADYQDNTVDLIVLRNVWLLGADTSQWREILRHAFRILKPGGWIELYDQDRPVVVSSGEPRDSKNIYKLEGWRATARTVLSVEWVDMPQIKALMLQAGFTQINDQSVDLPVGEWPSTPDLKETGYLVKDLRRRHAKHLKRWICEANHISESEFNDVLNNAQAEVEVCKGHTSWLCSNAQKPP</sequence>
<feature type="compositionally biased region" description="Polar residues" evidence="1">
    <location>
        <begin position="80"/>
        <end position="97"/>
    </location>
</feature>
<feature type="compositionally biased region" description="Polar residues" evidence="1">
    <location>
        <begin position="120"/>
        <end position="141"/>
    </location>
</feature>
<feature type="compositionally biased region" description="Low complexity" evidence="1">
    <location>
        <begin position="12"/>
        <end position="22"/>
    </location>
</feature>